<keyword evidence="1" id="KW-0472">Membrane</keyword>
<sequence length="280" mass="30793">MLKNKFIISLIAVITLASFIIPNFSMIVNAEMIQETDYVPMTQTISTYFESNPVTVPGINSKEATSIVKNMVILSETAKEISSKEKNKLMDVFSSKLDSTIQLHVSEKYLTLDNATALQIISENGENKDYYSLTVPITNEHYNLFSSVTVIFDMMYNIKGVQESLITQSEKDTFEIRTFSNGEEMTHQILEDKFIPNNELKKQLQEVQREFLHLKQARGMAEKAACLAIVLGISRAVANIIAPTCAAACLAVPLVCAACITGFVALAGGAIGGVVACFKL</sequence>
<protein>
    <submittedName>
        <fullName evidence="2">Uncharacterized protein</fullName>
    </submittedName>
</protein>
<proteinExistence type="predicted"/>
<dbReference type="RefSeq" id="WP_010737172.1">
    <property type="nucleotide sequence ID" value="NZ_AP027299.1"/>
</dbReference>
<feature type="transmembrane region" description="Helical" evidence="1">
    <location>
        <begin position="250"/>
        <end position="278"/>
    </location>
</feature>
<evidence type="ECO:0000313" key="3">
    <source>
        <dbReference type="Proteomes" id="UP000352698"/>
    </source>
</evidence>
<dbReference type="Proteomes" id="UP000352698">
    <property type="component" value="Unassembled WGS sequence"/>
</dbReference>
<evidence type="ECO:0000313" key="2">
    <source>
        <dbReference type="EMBL" id="VTQ67806.1"/>
    </source>
</evidence>
<gene>
    <name evidence="2" type="ORF">NCTC12204_02222</name>
</gene>
<dbReference type="AlphaFoldDB" id="A0A7Z9DIL3"/>
<accession>A0A7Z9DIL3</accession>
<comment type="caution">
    <text evidence="2">The sequence shown here is derived from an EMBL/GenBank/DDBJ whole genome shotgun (WGS) entry which is preliminary data.</text>
</comment>
<organism evidence="2 3">
    <name type="scientific">Enterococcus hirae</name>
    <dbReference type="NCBI Taxonomy" id="1354"/>
    <lineage>
        <taxon>Bacteria</taxon>
        <taxon>Bacillati</taxon>
        <taxon>Bacillota</taxon>
        <taxon>Bacilli</taxon>
        <taxon>Lactobacillales</taxon>
        <taxon>Enterococcaceae</taxon>
        <taxon>Enterococcus</taxon>
    </lineage>
</organism>
<reference evidence="2 3" key="1">
    <citation type="submission" date="2019-05" db="EMBL/GenBank/DDBJ databases">
        <authorList>
            <consortium name="Pathogen Informatics"/>
        </authorList>
    </citation>
    <scope>NUCLEOTIDE SEQUENCE [LARGE SCALE GENOMIC DNA]</scope>
    <source>
        <strain evidence="2 3">NCTC12204</strain>
    </source>
</reference>
<evidence type="ECO:0000256" key="1">
    <source>
        <dbReference type="SAM" id="Phobius"/>
    </source>
</evidence>
<name>A0A7Z9DIL3_ENTHR</name>
<keyword evidence="1" id="KW-0812">Transmembrane</keyword>
<dbReference type="EMBL" id="CABEEP010000001">
    <property type="protein sequence ID" value="VTQ67806.1"/>
    <property type="molecule type" value="Genomic_DNA"/>
</dbReference>
<keyword evidence="1" id="KW-1133">Transmembrane helix</keyword>